<dbReference type="InterPro" id="IPR057207">
    <property type="entry name" value="FBXL15_LRR"/>
</dbReference>
<protein>
    <submittedName>
        <fullName evidence="2">Internalin-A</fullName>
    </submittedName>
</protein>
<gene>
    <name evidence="2" type="primary">inlA_4</name>
    <name evidence="2" type="ORF">Mal4_55890</name>
</gene>
<dbReference type="Gene3D" id="3.80.10.10">
    <property type="entry name" value="Ribonuclease Inhibitor"/>
    <property type="match status" value="3"/>
</dbReference>
<dbReference type="Proteomes" id="UP000320496">
    <property type="component" value="Chromosome"/>
</dbReference>
<sequence length="322" mass="35821">MFRAGSPVARLQCSGRMGRYRLRVRSGLQRDSAQKERQMEALSGRELRDRVADLTKLGSRVIWDEGEQIRGIAVFGPEITDRHMAWLRQLPGLRELDLTRSPISDAGLFHISKLHDLETLMLGRTDISDDGFEQLEDLKRLKNLNLISTGITDRSLEIVAGMSDLEALWLDTTDVTDAGLVHVAGLKRLELIDLRKTLVTDAGLEHLAGLTRMMELNLSSCEGVTGSGFVHLLGMNDLEWLNLDATEVNDAGIALLSRLSLKHLSLSWTSISDVALDAIEVMPELTHLEILGTTLTPARVEALRENLPRCRVHFSPYTDAPL</sequence>
<dbReference type="PANTHER" id="PTHR13318:SF105">
    <property type="entry name" value="F-BOX_LRR-REPEAT PROTEIN 3"/>
    <property type="match status" value="1"/>
</dbReference>
<dbReference type="GO" id="GO:0019005">
    <property type="term" value="C:SCF ubiquitin ligase complex"/>
    <property type="evidence" value="ECO:0007669"/>
    <property type="project" value="TreeGrafter"/>
</dbReference>
<proteinExistence type="predicted"/>
<dbReference type="InterPro" id="IPR006553">
    <property type="entry name" value="Leu-rich_rpt_Cys-con_subtyp"/>
</dbReference>
<accession>A0A517ZFJ1</accession>
<evidence type="ECO:0000313" key="3">
    <source>
        <dbReference type="Proteomes" id="UP000320496"/>
    </source>
</evidence>
<dbReference type="SUPFAM" id="SSF52047">
    <property type="entry name" value="RNI-like"/>
    <property type="match status" value="1"/>
</dbReference>
<dbReference type="InterPro" id="IPR032675">
    <property type="entry name" value="LRR_dom_sf"/>
</dbReference>
<dbReference type="EMBL" id="CP036275">
    <property type="protein sequence ID" value="QDU41224.1"/>
    <property type="molecule type" value="Genomic_DNA"/>
</dbReference>
<dbReference type="OrthoDB" id="232968at2"/>
<dbReference type="GO" id="GO:0031146">
    <property type="term" value="P:SCF-dependent proteasomal ubiquitin-dependent protein catabolic process"/>
    <property type="evidence" value="ECO:0007669"/>
    <property type="project" value="TreeGrafter"/>
</dbReference>
<dbReference type="AlphaFoldDB" id="A0A517ZFJ1"/>
<reference evidence="2 3" key="1">
    <citation type="submission" date="2019-02" db="EMBL/GenBank/DDBJ databases">
        <title>Deep-cultivation of Planctomycetes and their phenomic and genomic characterization uncovers novel biology.</title>
        <authorList>
            <person name="Wiegand S."/>
            <person name="Jogler M."/>
            <person name="Boedeker C."/>
            <person name="Pinto D."/>
            <person name="Vollmers J."/>
            <person name="Rivas-Marin E."/>
            <person name="Kohn T."/>
            <person name="Peeters S.H."/>
            <person name="Heuer A."/>
            <person name="Rast P."/>
            <person name="Oberbeckmann S."/>
            <person name="Bunk B."/>
            <person name="Jeske O."/>
            <person name="Meyerdierks A."/>
            <person name="Storesund J.E."/>
            <person name="Kallscheuer N."/>
            <person name="Luecker S."/>
            <person name="Lage O.M."/>
            <person name="Pohl T."/>
            <person name="Merkel B.J."/>
            <person name="Hornburger P."/>
            <person name="Mueller R.-W."/>
            <person name="Bruemmer F."/>
            <person name="Labrenz M."/>
            <person name="Spormann A.M."/>
            <person name="Op den Camp H."/>
            <person name="Overmann J."/>
            <person name="Amann R."/>
            <person name="Jetten M.S.M."/>
            <person name="Mascher T."/>
            <person name="Medema M.H."/>
            <person name="Devos D.P."/>
            <person name="Kaster A.-K."/>
            <person name="Ovreas L."/>
            <person name="Rohde M."/>
            <person name="Galperin M.Y."/>
            <person name="Jogler C."/>
        </authorList>
    </citation>
    <scope>NUCLEOTIDE SEQUENCE [LARGE SCALE GENOMIC DNA]</scope>
    <source>
        <strain evidence="2 3">Mal4</strain>
    </source>
</reference>
<evidence type="ECO:0000313" key="2">
    <source>
        <dbReference type="EMBL" id="QDU41224.1"/>
    </source>
</evidence>
<organism evidence="2 3">
    <name type="scientific">Maioricimonas rarisocia</name>
    <dbReference type="NCBI Taxonomy" id="2528026"/>
    <lineage>
        <taxon>Bacteria</taxon>
        <taxon>Pseudomonadati</taxon>
        <taxon>Planctomycetota</taxon>
        <taxon>Planctomycetia</taxon>
        <taxon>Planctomycetales</taxon>
        <taxon>Planctomycetaceae</taxon>
        <taxon>Maioricimonas</taxon>
    </lineage>
</organism>
<dbReference type="SMART" id="SM00367">
    <property type="entry name" value="LRR_CC"/>
    <property type="match status" value="4"/>
</dbReference>
<feature type="domain" description="F-box/LRR-repeat protein 15-like leucin rich repeat" evidence="1">
    <location>
        <begin position="141"/>
        <end position="234"/>
    </location>
</feature>
<evidence type="ECO:0000259" key="1">
    <source>
        <dbReference type="Pfam" id="PF25372"/>
    </source>
</evidence>
<dbReference type="KEGG" id="mri:Mal4_55890"/>
<name>A0A517ZFJ1_9PLAN</name>
<dbReference type="Pfam" id="PF25372">
    <property type="entry name" value="DUF7885"/>
    <property type="match status" value="1"/>
</dbReference>
<dbReference type="PANTHER" id="PTHR13318">
    <property type="entry name" value="PARTNER OF PAIRED, ISOFORM B-RELATED"/>
    <property type="match status" value="1"/>
</dbReference>
<keyword evidence="3" id="KW-1185">Reference proteome</keyword>